<feature type="compositionally biased region" description="Basic residues" evidence="1">
    <location>
        <begin position="473"/>
        <end position="482"/>
    </location>
</feature>
<feature type="non-terminal residue" evidence="2">
    <location>
        <position position="813"/>
    </location>
</feature>
<feature type="non-terminal residue" evidence="2">
    <location>
        <position position="1"/>
    </location>
</feature>
<accession>A0A409WUV4</accession>
<proteinExistence type="predicted"/>
<dbReference type="InParanoid" id="A0A409WUV4"/>
<reference evidence="2 3" key="1">
    <citation type="journal article" date="2018" name="Evol. Lett.">
        <title>Horizontal gene cluster transfer increased hallucinogenic mushroom diversity.</title>
        <authorList>
            <person name="Reynolds H.T."/>
            <person name="Vijayakumar V."/>
            <person name="Gluck-Thaler E."/>
            <person name="Korotkin H.B."/>
            <person name="Matheny P.B."/>
            <person name="Slot J.C."/>
        </authorList>
    </citation>
    <scope>NUCLEOTIDE SEQUENCE [LARGE SCALE GENOMIC DNA]</scope>
    <source>
        <strain evidence="2 3">2631</strain>
    </source>
</reference>
<evidence type="ECO:0000313" key="3">
    <source>
        <dbReference type="Proteomes" id="UP000283269"/>
    </source>
</evidence>
<protein>
    <submittedName>
        <fullName evidence="2">Uncharacterized protein</fullName>
    </submittedName>
</protein>
<dbReference type="Pfam" id="PF18759">
    <property type="entry name" value="Plavaka"/>
    <property type="match status" value="1"/>
</dbReference>
<keyword evidence="3" id="KW-1185">Reference proteome</keyword>
<dbReference type="OrthoDB" id="2687259at2759"/>
<gene>
    <name evidence="2" type="ORF">CVT25_008397</name>
</gene>
<dbReference type="EMBL" id="NHYD01003158">
    <property type="protein sequence ID" value="PPQ82246.1"/>
    <property type="molecule type" value="Genomic_DNA"/>
</dbReference>
<evidence type="ECO:0000313" key="2">
    <source>
        <dbReference type="EMBL" id="PPQ82246.1"/>
    </source>
</evidence>
<dbReference type="AlphaFoldDB" id="A0A409WUV4"/>
<dbReference type="Proteomes" id="UP000283269">
    <property type="component" value="Unassembled WGS sequence"/>
</dbReference>
<organism evidence="2 3">
    <name type="scientific">Psilocybe cyanescens</name>
    <dbReference type="NCBI Taxonomy" id="93625"/>
    <lineage>
        <taxon>Eukaryota</taxon>
        <taxon>Fungi</taxon>
        <taxon>Dikarya</taxon>
        <taxon>Basidiomycota</taxon>
        <taxon>Agaricomycotina</taxon>
        <taxon>Agaricomycetes</taxon>
        <taxon>Agaricomycetidae</taxon>
        <taxon>Agaricales</taxon>
        <taxon>Agaricineae</taxon>
        <taxon>Strophariaceae</taxon>
        <taxon>Psilocybe</taxon>
    </lineage>
</organism>
<feature type="region of interest" description="Disordered" evidence="1">
    <location>
        <begin position="468"/>
        <end position="496"/>
    </location>
</feature>
<sequence length="813" mass="93702">GVKHSAEEVAPVLEIPNVYHRSLVEAIVSAFKDESSVSFHYTPFRSFWKPTSTSTPERVITELYNSDVFYEEHVKIMQQQPEPGQPSLENAIAAMMMWSDSTHLANFGNASLWPIYMLFGNQSKYSRCKPSSFASHHVAYIPSLLKNLQDLYMKAFKGVPASKDTITHLKRELMHEVWLLLLDADFMYTYEHGIIMKCSDGVTRRIFPRFFTYSADYPEKVLLSTIRNLAKCLCPRCYIQKRHVNALGTNVDCQRRSHKHVDTEHRQDRVNISRKWIYEHGKGVKSKFVEDLLQEKSYVPTRNAFSMRLAKFGFNFFSMFVPDLLHEFELGVWKATFTHLMRIMYAAGNNCIQIINRRYRRVATFGRNTIRRFATNASSMTKLAGRDFEDLLQCSMPVFEGLLPRKEDALLQDLLFTLCTWHAYAKLRLHTASTLCGLQATTRRLGQELRGFVKDICSQYNTKELPSEEAARTRRAANKAKKGQVASVSSSKKPPAKSLPKILNLFTYKLHALGDYVATIWQFGPSDGYSSQTGELEHKRVKHFYSRTNKCHTFEQQIAQHQRRECILRRIAAQMKKRSNNQEPTVARHIISADESEVLTATLPEQHHHMANNESEVLTATLPEQHHHMANSKRNRVNILQWLDEHEGDPALENFMPHLKEHLLARLLGHAYDGLEHEYSDIDLDDVDIVGFNLCLHKVLRVNYTSYDLRRSQDSINPGTSHCNVMTLAQEAQDPNTHPYAYARVLSIFHVDIKHKGALSRSGMSHRMDVLWVRWFEVDESYIAGWNARRLDRISFVNSNRPGAFGFLDPTEI</sequence>
<dbReference type="STRING" id="93625.A0A409WUV4"/>
<name>A0A409WUV4_PSICY</name>
<feature type="compositionally biased region" description="Low complexity" evidence="1">
    <location>
        <begin position="485"/>
        <end position="496"/>
    </location>
</feature>
<dbReference type="InterPro" id="IPR041078">
    <property type="entry name" value="Plavaka"/>
</dbReference>
<evidence type="ECO:0000256" key="1">
    <source>
        <dbReference type="SAM" id="MobiDB-lite"/>
    </source>
</evidence>
<comment type="caution">
    <text evidence="2">The sequence shown here is derived from an EMBL/GenBank/DDBJ whole genome shotgun (WGS) entry which is preliminary data.</text>
</comment>